<proteinExistence type="predicted"/>
<protein>
    <submittedName>
        <fullName evidence="2">Uncharacterized protein</fullName>
    </submittedName>
</protein>
<feature type="compositionally biased region" description="Gly residues" evidence="1">
    <location>
        <begin position="333"/>
        <end position="359"/>
    </location>
</feature>
<feature type="compositionally biased region" description="Low complexity" evidence="1">
    <location>
        <begin position="323"/>
        <end position="332"/>
    </location>
</feature>
<keyword evidence="3" id="KW-1185">Reference proteome</keyword>
<evidence type="ECO:0000256" key="1">
    <source>
        <dbReference type="SAM" id="MobiDB-lite"/>
    </source>
</evidence>
<dbReference type="OrthoDB" id="4328265at2"/>
<dbReference type="RefSeq" id="WP_139670256.1">
    <property type="nucleotide sequence ID" value="NZ_VDLY02000012.1"/>
</dbReference>
<evidence type="ECO:0000313" key="2">
    <source>
        <dbReference type="EMBL" id="KAB8163448.1"/>
    </source>
</evidence>
<organism evidence="2 3">
    <name type="scientific">Streptomyces mimosae</name>
    <dbReference type="NCBI Taxonomy" id="2586635"/>
    <lineage>
        <taxon>Bacteria</taxon>
        <taxon>Bacillati</taxon>
        <taxon>Actinomycetota</taxon>
        <taxon>Actinomycetes</taxon>
        <taxon>Kitasatosporales</taxon>
        <taxon>Streptomycetaceae</taxon>
        <taxon>Streptomyces</taxon>
    </lineage>
</organism>
<reference evidence="2" key="1">
    <citation type="submission" date="2019-10" db="EMBL/GenBank/DDBJ databases">
        <title>Nonomuraea sp. nov., isolated from Phyllanthus amarus.</title>
        <authorList>
            <person name="Klykleung N."/>
            <person name="Tanasupawat S."/>
        </authorList>
    </citation>
    <scope>NUCLEOTIDE SEQUENCE [LARGE SCALE GENOMIC DNA]</scope>
    <source>
        <strain evidence="2">3MP-10</strain>
    </source>
</reference>
<dbReference type="AlphaFoldDB" id="A0A5N6A7M5"/>
<evidence type="ECO:0000313" key="3">
    <source>
        <dbReference type="Proteomes" id="UP000314251"/>
    </source>
</evidence>
<dbReference type="Proteomes" id="UP000314251">
    <property type="component" value="Unassembled WGS sequence"/>
</dbReference>
<gene>
    <name evidence="2" type="ORF">FH607_019360</name>
</gene>
<sequence length="359" mass="37425">MELTRYAEKRSWNPLSPSVTLTEHELRLGGRRLPLTGLRLVAIAEAWLRGAWLGGGGSERPLAGLPAGRGTVPVIRVSGSAQPLKVREAARFAAALGELAVRHCGGAEAVREAARRAAEEGVPLWIARRQAPGPHGRPVWVAVDRRLVRADVWTEGAPPARLRGPHGWTAEPDVPVRGLTVTVGEWPATLGATLGWRKTKRSLSLAAGGVLWRLTRDDATSSRLLRDERPVALLSRPAAIETRVAEHELLPLARVAHESGDPLDAVIAHLCGVAFGLGNATGTVRFGGRRQLPDEDEPLAWELPWHTGLGRGRDDSGPGASGDGWSDGSSSGADGGSSGDGGGGGFFGGGDGGGGGGGD</sequence>
<accession>A0A5N6A7M5</accession>
<comment type="caution">
    <text evidence="2">The sequence shown here is derived from an EMBL/GenBank/DDBJ whole genome shotgun (WGS) entry which is preliminary data.</text>
</comment>
<dbReference type="EMBL" id="VDLY02000012">
    <property type="protein sequence ID" value="KAB8163448.1"/>
    <property type="molecule type" value="Genomic_DNA"/>
</dbReference>
<feature type="region of interest" description="Disordered" evidence="1">
    <location>
        <begin position="305"/>
        <end position="359"/>
    </location>
</feature>
<name>A0A5N6A7M5_9ACTN</name>